<keyword evidence="5" id="KW-1185">Reference proteome</keyword>
<dbReference type="InterPro" id="IPR039445">
    <property type="entry name" value="DauR-like_HTH"/>
</dbReference>
<proteinExistence type="predicted"/>
<dbReference type="Pfam" id="PF08348">
    <property type="entry name" value="PAS_6"/>
    <property type="match status" value="1"/>
</dbReference>
<feature type="region of interest" description="Disordered" evidence="1">
    <location>
        <begin position="1"/>
        <end position="30"/>
    </location>
</feature>
<dbReference type="Proteomes" id="UP000295058">
    <property type="component" value="Unassembled WGS sequence"/>
</dbReference>
<dbReference type="InterPro" id="IPR039446">
    <property type="entry name" value="DauR-like"/>
</dbReference>
<evidence type="ECO:0000313" key="5">
    <source>
        <dbReference type="Proteomes" id="UP000295058"/>
    </source>
</evidence>
<evidence type="ECO:0000259" key="3">
    <source>
        <dbReference type="Pfam" id="PF13309"/>
    </source>
</evidence>
<comment type="caution">
    <text evidence="4">The sequence shown here is derived from an EMBL/GenBank/DDBJ whole genome shotgun (WGS) entry which is preliminary data.</text>
</comment>
<name>A0ABY2EU84_9GAMM</name>
<feature type="domain" description="Transcriptional regulator DauR-like HTH" evidence="3">
    <location>
        <begin position="171"/>
        <end position="228"/>
    </location>
</feature>
<evidence type="ECO:0000259" key="2">
    <source>
        <dbReference type="Pfam" id="PF08348"/>
    </source>
</evidence>
<evidence type="ECO:0000313" key="4">
    <source>
        <dbReference type="EMBL" id="TDW54001.1"/>
    </source>
</evidence>
<feature type="compositionally biased region" description="Low complexity" evidence="1">
    <location>
        <begin position="12"/>
        <end position="23"/>
    </location>
</feature>
<accession>A0ABY2EU84</accession>
<evidence type="ECO:0000256" key="1">
    <source>
        <dbReference type="SAM" id="MobiDB-lite"/>
    </source>
</evidence>
<organism evidence="4 5">
    <name type="scientific">Oceanimonas baumannii</name>
    <dbReference type="NCBI Taxonomy" id="129578"/>
    <lineage>
        <taxon>Bacteria</taxon>
        <taxon>Pseudomonadati</taxon>
        <taxon>Pseudomonadota</taxon>
        <taxon>Gammaproteobacteria</taxon>
        <taxon>Aeromonadales</taxon>
        <taxon>Aeromonadaceae</taxon>
        <taxon>Oceanimonas</taxon>
    </lineage>
</organism>
<sequence length="247" mass="27097">MPMETGTARQGTTQVLNTTVTNTPSTRPDQGLPAFYTQLASGLAALYGRHCEVVVYSLHQPEGVAVQVAGGNRQPGAPMTDTEQQLLAELLSSGKERLCLTYQHLSSPVRSLLQLLHDTAGDTAGVLCVHLDLSVPLHELMADLLPPETERPQASAENFSNNVEELVTLTVERTIETINADPYVANNAKNKQIVTTLFEKGIFDIKDAIAMVSEKLNISKHTVYLYIRQKKRDDEEEVSSSNNQENP</sequence>
<gene>
    <name evidence="4" type="ORF">LY04_03536</name>
</gene>
<dbReference type="InterPro" id="IPR013559">
    <property type="entry name" value="YheO"/>
</dbReference>
<dbReference type="EMBL" id="SODO01000023">
    <property type="protein sequence ID" value="TDW54001.1"/>
    <property type="molecule type" value="Genomic_DNA"/>
</dbReference>
<reference evidence="4 5" key="1">
    <citation type="submission" date="2019-03" db="EMBL/GenBank/DDBJ databases">
        <title>Genomic Encyclopedia of Archaeal and Bacterial Type Strains, Phase II (KMG-II): from individual species to whole genera.</title>
        <authorList>
            <person name="Goeker M."/>
        </authorList>
    </citation>
    <scope>NUCLEOTIDE SEQUENCE [LARGE SCALE GENOMIC DNA]</scope>
    <source>
        <strain evidence="4 5">DSM 15594</strain>
    </source>
</reference>
<feature type="domain" description="YheO-like" evidence="2">
    <location>
        <begin position="35"/>
        <end position="136"/>
    </location>
</feature>
<protein>
    <submittedName>
        <fullName evidence="4">Transcriptional regulator YheO</fullName>
    </submittedName>
</protein>
<dbReference type="PANTHER" id="PTHR35568">
    <property type="entry name" value="TRANSCRIPTIONAL REGULATOR DAUR"/>
    <property type="match status" value="1"/>
</dbReference>
<dbReference type="PANTHER" id="PTHR35568:SF1">
    <property type="entry name" value="TRANSCRIPTIONAL REGULATOR DAUR"/>
    <property type="match status" value="1"/>
</dbReference>
<dbReference type="Pfam" id="PF13309">
    <property type="entry name" value="HTH_22"/>
    <property type="match status" value="1"/>
</dbReference>